<dbReference type="InterPro" id="IPR029439">
    <property type="entry name" value="Wzt_C"/>
</dbReference>
<evidence type="ECO:0000313" key="7">
    <source>
        <dbReference type="Proteomes" id="UP000683421"/>
    </source>
</evidence>
<comment type="similarity">
    <text evidence="1">Belongs to the ABC transporter superfamily.</text>
</comment>
<dbReference type="SUPFAM" id="SSF52540">
    <property type="entry name" value="P-loop containing nucleoside triphosphate hydrolases"/>
    <property type="match status" value="1"/>
</dbReference>
<dbReference type="Proteomes" id="UP000683421">
    <property type="component" value="Chromosome"/>
</dbReference>
<gene>
    <name evidence="6" type="ORF">KQR59_07300</name>
</gene>
<keyword evidence="2" id="KW-0813">Transport</keyword>
<dbReference type="GO" id="GO:0016020">
    <property type="term" value="C:membrane"/>
    <property type="evidence" value="ECO:0007669"/>
    <property type="project" value="InterPro"/>
</dbReference>
<dbReference type="InterPro" id="IPR015860">
    <property type="entry name" value="ABC_transpr_TagH-like"/>
</dbReference>
<dbReference type="InterPro" id="IPR003593">
    <property type="entry name" value="AAA+_ATPase"/>
</dbReference>
<dbReference type="Gene3D" id="3.40.50.300">
    <property type="entry name" value="P-loop containing nucleotide triphosphate hydrolases"/>
    <property type="match status" value="1"/>
</dbReference>
<proteinExistence type="inferred from homology"/>
<keyword evidence="4 6" id="KW-0067">ATP-binding</keyword>
<dbReference type="InterPro" id="IPR027417">
    <property type="entry name" value="P-loop_NTPase"/>
</dbReference>
<organism evidence="6 7">
    <name type="scientific">Francisella salimarina</name>
    <dbReference type="NCBI Taxonomy" id="2599927"/>
    <lineage>
        <taxon>Bacteria</taxon>
        <taxon>Pseudomonadati</taxon>
        <taxon>Pseudomonadota</taxon>
        <taxon>Gammaproteobacteria</taxon>
        <taxon>Thiotrichales</taxon>
        <taxon>Francisellaceae</taxon>
        <taxon>Francisella</taxon>
    </lineage>
</organism>
<keyword evidence="3" id="KW-0547">Nucleotide-binding</keyword>
<name>A0AAJ4NN44_9GAMM</name>
<dbReference type="SMART" id="SM00382">
    <property type="entry name" value="AAA"/>
    <property type="match status" value="1"/>
</dbReference>
<dbReference type="InterPro" id="IPR003439">
    <property type="entry name" value="ABC_transporter-like_ATP-bd"/>
</dbReference>
<feature type="domain" description="ABC transporter" evidence="5">
    <location>
        <begin position="7"/>
        <end position="248"/>
    </location>
</feature>
<dbReference type="CDD" id="cd10147">
    <property type="entry name" value="Wzt_C-like"/>
    <property type="match status" value="1"/>
</dbReference>
<evidence type="ECO:0000259" key="5">
    <source>
        <dbReference type="PROSITE" id="PS50893"/>
    </source>
</evidence>
<accession>A0AAJ4NN44</accession>
<dbReference type="Pfam" id="PF14524">
    <property type="entry name" value="Wzt_C"/>
    <property type="match status" value="1"/>
</dbReference>
<evidence type="ECO:0000256" key="4">
    <source>
        <dbReference type="ARBA" id="ARBA00022840"/>
    </source>
</evidence>
<dbReference type="PANTHER" id="PTHR46743">
    <property type="entry name" value="TEICHOIC ACIDS EXPORT ATP-BINDING PROTEIN TAGH"/>
    <property type="match status" value="1"/>
</dbReference>
<dbReference type="GO" id="GO:0016887">
    <property type="term" value="F:ATP hydrolysis activity"/>
    <property type="evidence" value="ECO:0007669"/>
    <property type="project" value="InterPro"/>
</dbReference>
<dbReference type="CDD" id="cd03220">
    <property type="entry name" value="ABC_KpsT_Wzt"/>
    <property type="match status" value="1"/>
</dbReference>
<dbReference type="EMBL" id="CP076680">
    <property type="protein sequence ID" value="QWU98904.1"/>
    <property type="molecule type" value="Genomic_DNA"/>
</dbReference>
<dbReference type="GO" id="GO:0140359">
    <property type="term" value="F:ABC-type transporter activity"/>
    <property type="evidence" value="ECO:0007669"/>
    <property type="project" value="InterPro"/>
</dbReference>
<dbReference type="GO" id="GO:0005524">
    <property type="term" value="F:ATP binding"/>
    <property type="evidence" value="ECO:0007669"/>
    <property type="project" value="UniProtKB-KW"/>
</dbReference>
<dbReference type="RefSeq" id="WP_013922641.1">
    <property type="nucleotide sequence ID" value="NZ_CP076680.1"/>
</dbReference>
<evidence type="ECO:0000256" key="2">
    <source>
        <dbReference type="ARBA" id="ARBA00022448"/>
    </source>
</evidence>
<dbReference type="PANTHER" id="PTHR46743:SF2">
    <property type="entry name" value="TEICHOIC ACIDS EXPORT ATP-BINDING PROTEIN TAGH"/>
    <property type="match status" value="1"/>
</dbReference>
<keyword evidence="7" id="KW-1185">Reference proteome</keyword>
<dbReference type="AlphaFoldDB" id="A0AAJ4NN44"/>
<evidence type="ECO:0000256" key="3">
    <source>
        <dbReference type="ARBA" id="ARBA00022741"/>
    </source>
</evidence>
<dbReference type="KEGG" id="fsr:KQR59_07300"/>
<dbReference type="PROSITE" id="PS50893">
    <property type="entry name" value="ABC_TRANSPORTER_2"/>
    <property type="match status" value="1"/>
</dbReference>
<protein>
    <submittedName>
        <fullName evidence="6">ABC transporter ATP-binding protein</fullName>
    </submittedName>
</protein>
<sequence>MDKNIIIKLEKISKYYKIYERARDRVKEAFSPFRKKYYKEFCAIKDIDLEIKRGEVLGIFGLNGAGKSTLLKIIAGVVTPTAGSVKVQGHVNAMLELTGSLNPELTGEQNIKFNLNFNNIANEKRAQITQEIVEFAEIGRHINQPVKNYSNGMKARLGFGIATATKPEVLIVDEVLAVGDAIFQNKCFIKIRELLKEGTTVVFVSHNVPLMVEFCTRAIFLHDRQILMDDEPRKVAHYYQKALFSSDKNKVIEELYILSGKKSDYEGRVKVKESSGTVNDIAYITNLKINDARGVETSFLEMGFEYTISFDVTFNRNCEKVKIEFVARDITGKFLTLFNSYSSKNIIESIEKNETYHVENTFKCDVYKGQYSIEVDVIEITDDRLAESVDSFKAEIKFEAGSISKENKLYIKKI</sequence>
<reference evidence="6 7" key="1">
    <citation type="submission" date="2021-06" db="EMBL/GenBank/DDBJ databases">
        <title>Ulceroglandular infection and bacteremia caused by Francisella salimarina in an immunocompromised patient, France.</title>
        <authorList>
            <person name="Hennebique A."/>
            <person name="Caspar Y."/>
            <person name="Maurin M."/>
            <person name="Boisset S."/>
            <person name="Pelloux I."/>
            <person name="Gallego-Hernanz M.P."/>
            <person name="Burucoa C."/>
            <person name="Cazenave-Roblot F."/>
            <person name="Plouzeau C."/>
            <person name="Rammaert B."/>
        </authorList>
    </citation>
    <scope>NUCLEOTIDE SEQUENCE [LARGE SCALE GENOMIC DNA]</scope>
    <source>
        <strain evidence="6 7">CHUGA-F75</strain>
    </source>
</reference>
<dbReference type="Gene3D" id="2.70.50.60">
    <property type="entry name" value="abc- transporter (atp binding component) like domain"/>
    <property type="match status" value="1"/>
</dbReference>
<evidence type="ECO:0000313" key="6">
    <source>
        <dbReference type="EMBL" id="QWU98904.1"/>
    </source>
</evidence>
<dbReference type="InterPro" id="IPR050683">
    <property type="entry name" value="Bact_Polysacc_Export_ATP-bd"/>
</dbReference>
<evidence type="ECO:0000256" key="1">
    <source>
        <dbReference type="ARBA" id="ARBA00005417"/>
    </source>
</evidence>
<dbReference type="Pfam" id="PF00005">
    <property type="entry name" value="ABC_tran"/>
    <property type="match status" value="1"/>
</dbReference>